<evidence type="ECO:0000256" key="1">
    <source>
        <dbReference type="PROSITE-ProRule" id="PRU00023"/>
    </source>
</evidence>
<dbReference type="InterPro" id="IPR002110">
    <property type="entry name" value="Ankyrin_rpt"/>
</dbReference>
<keyword evidence="3" id="KW-1185">Reference proteome</keyword>
<dbReference type="Proteomes" id="UP000479710">
    <property type="component" value="Unassembled WGS sequence"/>
</dbReference>
<sequence>MGHGLSCSRDTDEHHLFRAAQVGDIHALGDLLAADTTLARRATIYGHFIALHIAAGNGHLQVVSMLLDRGVMPDVLNRKR</sequence>
<gene>
    <name evidence="2" type="ORF">E2562_004272</name>
</gene>
<dbReference type="PROSITE" id="PS50088">
    <property type="entry name" value="ANK_REPEAT"/>
    <property type="match status" value="1"/>
</dbReference>
<dbReference type="EMBL" id="SPHZ02000011">
    <property type="protein sequence ID" value="KAF0890786.1"/>
    <property type="molecule type" value="Genomic_DNA"/>
</dbReference>
<comment type="caution">
    <text evidence="2">The sequence shown here is derived from an EMBL/GenBank/DDBJ whole genome shotgun (WGS) entry which is preliminary data.</text>
</comment>
<accession>A0A6G1BSE4</accession>
<dbReference type="OrthoDB" id="194358at2759"/>
<organism evidence="2 3">
    <name type="scientific">Oryza meyeriana var. granulata</name>
    <dbReference type="NCBI Taxonomy" id="110450"/>
    <lineage>
        <taxon>Eukaryota</taxon>
        <taxon>Viridiplantae</taxon>
        <taxon>Streptophyta</taxon>
        <taxon>Embryophyta</taxon>
        <taxon>Tracheophyta</taxon>
        <taxon>Spermatophyta</taxon>
        <taxon>Magnoliopsida</taxon>
        <taxon>Liliopsida</taxon>
        <taxon>Poales</taxon>
        <taxon>Poaceae</taxon>
        <taxon>BOP clade</taxon>
        <taxon>Oryzoideae</taxon>
        <taxon>Oryzeae</taxon>
        <taxon>Oryzinae</taxon>
        <taxon>Oryza</taxon>
        <taxon>Oryza meyeriana</taxon>
    </lineage>
</organism>
<evidence type="ECO:0000313" key="2">
    <source>
        <dbReference type="EMBL" id="KAF0890786.1"/>
    </source>
</evidence>
<reference evidence="2 3" key="1">
    <citation type="submission" date="2019-11" db="EMBL/GenBank/DDBJ databases">
        <title>Whole genome sequence of Oryza granulata.</title>
        <authorList>
            <person name="Li W."/>
        </authorList>
    </citation>
    <scope>NUCLEOTIDE SEQUENCE [LARGE SCALE GENOMIC DNA]</scope>
    <source>
        <strain evidence="3">cv. Menghai</strain>
        <tissue evidence="2">Leaf</tissue>
    </source>
</reference>
<feature type="repeat" description="ANK" evidence="1">
    <location>
        <begin position="46"/>
        <end position="78"/>
    </location>
</feature>
<dbReference type="SUPFAM" id="SSF48403">
    <property type="entry name" value="Ankyrin repeat"/>
    <property type="match status" value="1"/>
</dbReference>
<dbReference type="PROSITE" id="PS50297">
    <property type="entry name" value="ANK_REP_REGION"/>
    <property type="match status" value="1"/>
</dbReference>
<dbReference type="Gene3D" id="1.25.40.20">
    <property type="entry name" value="Ankyrin repeat-containing domain"/>
    <property type="match status" value="1"/>
</dbReference>
<evidence type="ECO:0000313" key="3">
    <source>
        <dbReference type="Proteomes" id="UP000479710"/>
    </source>
</evidence>
<keyword evidence="1" id="KW-0040">ANK repeat</keyword>
<name>A0A6G1BSE4_9ORYZ</name>
<protein>
    <submittedName>
        <fullName evidence="2">Uncharacterized protein</fullName>
    </submittedName>
</protein>
<dbReference type="AlphaFoldDB" id="A0A6G1BSE4"/>
<dbReference type="Pfam" id="PF00023">
    <property type="entry name" value="Ank"/>
    <property type="match status" value="1"/>
</dbReference>
<dbReference type="InterPro" id="IPR036770">
    <property type="entry name" value="Ankyrin_rpt-contain_sf"/>
</dbReference>
<proteinExistence type="predicted"/>